<proteinExistence type="predicted"/>
<dbReference type="SUPFAM" id="SSF52821">
    <property type="entry name" value="Rhodanese/Cell cycle control phosphatase"/>
    <property type="match status" value="1"/>
</dbReference>
<evidence type="ECO:0000313" key="6">
    <source>
        <dbReference type="Proteomes" id="UP000249390"/>
    </source>
</evidence>
<dbReference type="PANTHER" id="PTHR10828:SF38">
    <property type="entry name" value="ARSENICAL-RESISTANCE PROTEIN 2-RELATED"/>
    <property type="match status" value="1"/>
</dbReference>
<keyword evidence="1" id="KW-0560">Oxidoreductase</keyword>
<organism evidence="5 6">
    <name type="scientific">Cuscuta australis</name>
    <dbReference type="NCBI Taxonomy" id="267555"/>
    <lineage>
        <taxon>Eukaryota</taxon>
        <taxon>Viridiplantae</taxon>
        <taxon>Streptophyta</taxon>
        <taxon>Embryophyta</taxon>
        <taxon>Tracheophyta</taxon>
        <taxon>Spermatophyta</taxon>
        <taxon>Magnoliopsida</taxon>
        <taxon>eudicotyledons</taxon>
        <taxon>Gunneridae</taxon>
        <taxon>Pentapetalae</taxon>
        <taxon>asterids</taxon>
        <taxon>lamiids</taxon>
        <taxon>Solanales</taxon>
        <taxon>Convolvulaceae</taxon>
        <taxon>Cuscuteae</taxon>
        <taxon>Cuscuta</taxon>
        <taxon>Cuscuta subgen. Grammica</taxon>
        <taxon>Cuscuta sect. Cleistogrammica</taxon>
    </lineage>
</organism>
<dbReference type="EC" id="1.20.4.1" evidence="2"/>
<dbReference type="GO" id="GO:0005634">
    <property type="term" value="C:nucleus"/>
    <property type="evidence" value="ECO:0007669"/>
    <property type="project" value="TreeGrafter"/>
</dbReference>
<dbReference type="FunFam" id="3.40.250.10:FF:000037">
    <property type="entry name" value="Dual-specificity phosphatase CDC25"/>
    <property type="match status" value="1"/>
</dbReference>
<dbReference type="PROSITE" id="PS50206">
    <property type="entry name" value="RHODANESE_3"/>
    <property type="match status" value="1"/>
</dbReference>
<evidence type="ECO:0000313" key="5">
    <source>
        <dbReference type="EMBL" id="RAL42430.1"/>
    </source>
</evidence>
<name>A0A328DB69_9ASTE</name>
<evidence type="ECO:0000256" key="3">
    <source>
        <dbReference type="ARBA" id="ARBA00051619"/>
    </source>
</evidence>
<dbReference type="SMART" id="SM00450">
    <property type="entry name" value="RHOD"/>
    <property type="match status" value="1"/>
</dbReference>
<reference evidence="5 6" key="1">
    <citation type="submission" date="2018-06" db="EMBL/GenBank/DDBJ databases">
        <title>The Genome of Cuscuta australis (Dodder) Provides Insight into the Evolution of Plant Parasitism.</title>
        <authorList>
            <person name="Liu H."/>
        </authorList>
    </citation>
    <scope>NUCLEOTIDE SEQUENCE [LARGE SCALE GENOMIC DNA]</scope>
    <source>
        <strain evidence="6">cv. Yunnan</strain>
        <tissue evidence="5">Vines</tissue>
    </source>
</reference>
<evidence type="ECO:0000256" key="1">
    <source>
        <dbReference type="ARBA" id="ARBA00023002"/>
    </source>
</evidence>
<dbReference type="GO" id="GO:0005737">
    <property type="term" value="C:cytoplasm"/>
    <property type="evidence" value="ECO:0007669"/>
    <property type="project" value="TreeGrafter"/>
</dbReference>
<dbReference type="GO" id="GO:0004725">
    <property type="term" value="F:protein tyrosine phosphatase activity"/>
    <property type="evidence" value="ECO:0007669"/>
    <property type="project" value="TreeGrafter"/>
</dbReference>
<dbReference type="Proteomes" id="UP000249390">
    <property type="component" value="Unassembled WGS sequence"/>
</dbReference>
<dbReference type="AlphaFoldDB" id="A0A328DB69"/>
<evidence type="ECO:0000259" key="4">
    <source>
        <dbReference type="PROSITE" id="PS50206"/>
    </source>
</evidence>
<keyword evidence="6" id="KW-1185">Reference proteome</keyword>
<dbReference type="Pfam" id="PF00581">
    <property type="entry name" value="Rhodanese"/>
    <property type="match status" value="1"/>
</dbReference>
<dbReference type="InterPro" id="IPR036873">
    <property type="entry name" value="Rhodanese-like_dom_sf"/>
</dbReference>
<evidence type="ECO:0000256" key="2">
    <source>
        <dbReference type="ARBA" id="ARBA00038969"/>
    </source>
</evidence>
<comment type="caution">
    <text evidence="5">The sequence shown here is derived from an EMBL/GenBank/DDBJ whole genome shotgun (WGS) entry which is preliminary data.</text>
</comment>
<dbReference type="GO" id="GO:0008794">
    <property type="term" value="F:arsenate reductase (glutaredoxin) activity"/>
    <property type="evidence" value="ECO:0007669"/>
    <property type="project" value="UniProtKB-EC"/>
</dbReference>
<dbReference type="InterPro" id="IPR001763">
    <property type="entry name" value="Rhodanese-like_dom"/>
</dbReference>
<feature type="domain" description="Rhodanese" evidence="4">
    <location>
        <begin position="20"/>
        <end position="122"/>
    </location>
</feature>
<dbReference type="EMBL" id="NQVE01000171">
    <property type="protein sequence ID" value="RAL42430.1"/>
    <property type="molecule type" value="Genomic_DNA"/>
</dbReference>
<protein>
    <recommendedName>
        <fullName evidence="2">arsenate reductase (glutathione/glutaredoxin)</fullName>
        <ecNumber evidence="2">1.20.4.1</ecNumber>
    </recommendedName>
</protein>
<accession>A0A328DB69</accession>
<gene>
    <name evidence="5" type="ORF">DM860_018245</name>
</gene>
<comment type="catalytic activity">
    <reaction evidence="3">
        <text>[glutaredoxin]-dithiol + arsenate + glutathione + H(+) = glutathionyl-S-S-[glutaredoxin] + arsenite + H2O</text>
        <dbReference type="Rhea" id="RHEA:22016"/>
        <dbReference type="Rhea" id="RHEA-COMP:10729"/>
        <dbReference type="Rhea" id="RHEA-COMP:17668"/>
        <dbReference type="ChEBI" id="CHEBI:15377"/>
        <dbReference type="ChEBI" id="CHEBI:15378"/>
        <dbReference type="ChEBI" id="CHEBI:29242"/>
        <dbReference type="ChEBI" id="CHEBI:29950"/>
        <dbReference type="ChEBI" id="CHEBI:48597"/>
        <dbReference type="ChEBI" id="CHEBI:57925"/>
        <dbReference type="ChEBI" id="CHEBI:146199"/>
        <dbReference type="EC" id="1.20.4.1"/>
    </reaction>
</comment>
<sequence>MARNISYITGSKLIESLKTYRPNIAIIDVRDDERKCDGHIRGSIHFASNTFLDKLPTLLQQVQGKDTLVFHCALSQVRGPRCARILANHLAENAEESGMKKTIMVLEHGFNGWEGAGRPVCHCTDNPCKAEMEN</sequence>
<dbReference type="PANTHER" id="PTHR10828">
    <property type="entry name" value="M-PHASE INDUCER PHOSPHATASE DUAL SPECIFICITY PHOSPHATASE CDC25"/>
    <property type="match status" value="1"/>
</dbReference>
<dbReference type="Gene3D" id="3.40.250.10">
    <property type="entry name" value="Rhodanese-like domain"/>
    <property type="match status" value="1"/>
</dbReference>